<dbReference type="Gene3D" id="1.20.1600.10">
    <property type="entry name" value="Outer membrane efflux proteins (OEP)"/>
    <property type="match status" value="1"/>
</dbReference>
<dbReference type="SUPFAM" id="SSF56954">
    <property type="entry name" value="Outer membrane efflux proteins (OEP)"/>
    <property type="match status" value="1"/>
</dbReference>
<evidence type="ECO:0000256" key="4">
    <source>
        <dbReference type="ARBA" id="ARBA00022452"/>
    </source>
</evidence>
<protein>
    <submittedName>
        <fullName evidence="8">TolC family protein</fullName>
    </submittedName>
</protein>
<dbReference type="InterPro" id="IPR003423">
    <property type="entry name" value="OMP_efflux"/>
</dbReference>
<dbReference type="Pfam" id="PF02321">
    <property type="entry name" value="OEP"/>
    <property type="match status" value="1"/>
</dbReference>
<evidence type="ECO:0000256" key="2">
    <source>
        <dbReference type="ARBA" id="ARBA00007613"/>
    </source>
</evidence>
<comment type="similarity">
    <text evidence="2">Belongs to the outer membrane factor (OMF) (TC 1.B.17) family.</text>
</comment>
<keyword evidence="6" id="KW-0472">Membrane</keyword>
<dbReference type="PANTHER" id="PTHR30026:SF20">
    <property type="entry name" value="OUTER MEMBRANE PROTEIN TOLC"/>
    <property type="match status" value="1"/>
</dbReference>
<keyword evidence="4" id="KW-1134">Transmembrane beta strand</keyword>
<dbReference type="GO" id="GO:0015288">
    <property type="term" value="F:porin activity"/>
    <property type="evidence" value="ECO:0007669"/>
    <property type="project" value="TreeGrafter"/>
</dbReference>
<dbReference type="RefSeq" id="WP_314512195.1">
    <property type="nucleotide sequence ID" value="NZ_JASJOU010000005.1"/>
</dbReference>
<dbReference type="AlphaFoldDB" id="A0AAE3R7M5"/>
<keyword evidence="9" id="KW-1185">Reference proteome</keyword>
<comment type="subcellular location">
    <subcellularLocation>
        <location evidence="1">Cell outer membrane</location>
    </subcellularLocation>
</comment>
<keyword evidence="7" id="KW-0998">Cell outer membrane</keyword>
<organism evidence="8 9">
    <name type="scientific">Xanthocytophaga agilis</name>
    <dbReference type="NCBI Taxonomy" id="3048010"/>
    <lineage>
        <taxon>Bacteria</taxon>
        <taxon>Pseudomonadati</taxon>
        <taxon>Bacteroidota</taxon>
        <taxon>Cytophagia</taxon>
        <taxon>Cytophagales</taxon>
        <taxon>Rhodocytophagaceae</taxon>
        <taxon>Xanthocytophaga</taxon>
    </lineage>
</organism>
<evidence type="ECO:0000256" key="1">
    <source>
        <dbReference type="ARBA" id="ARBA00004442"/>
    </source>
</evidence>
<dbReference type="GO" id="GO:0015562">
    <property type="term" value="F:efflux transmembrane transporter activity"/>
    <property type="evidence" value="ECO:0007669"/>
    <property type="project" value="InterPro"/>
</dbReference>
<dbReference type="GO" id="GO:1990281">
    <property type="term" value="C:efflux pump complex"/>
    <property type="evidence" value="ECO:0007669"/>
    <property type="project" value="TreeGrafter"/>
</dbReference>
<keyword evidence="5" id="KW-0812">Transmembrane</keyword>
<reference evidence="8" key="1">
    <citation type="submission" date="2023-05" db="EMBL/GenBank/DDBJ databases">
        <authorList>
            <person name="Zhang X."/>
        </authorList>
    </citation>
    <scope>NUCLEOTIDE SEQUENCE</scope>
    <source>
        <strain evidence="8">BD1B2-1</strain>
    </source>
</reference>
<evidence type="ECO:0000313" key="8">
    <source>
        <dbReference type="EMBL" id="MDJ1502252.1"/>
    </source>
</evidence>
<accession>A0AAE3R7M5</accession>
<evidence type="ECO:0000256" key="3">
    <source>
        <dbReference type="ARBA" id="ARBA00022448"/>
    </source>
</evidence>
<evidence type="ECO:0000256" key="5">
    <source>
        <dbReference type="ARBA" id="ARBA00022692"/>
    </source>
</evidence>
<dbReference type="EMBL" id="JASJOU010000005">
    <property type="protein sequence ID" value="MDJ1502252.1"/>
    <property type="molecule type" value="Genomic_DNA"/>
</dbReference>
<dbReference type="GO" id="GO:0009279">
    <property type="term" value="C:cell outer membrane"/>
    <property type="evidence" value="ECO:0007669"/>
    <property type="project" value="UniProtKB-SubCell"/>
</dbReference>
<keyword evidence="3" id="KW-0813">Transport</keyword>
<comment type="caution">
    <text evidence="8">The sequence shown here is derived from an EMBL/GenBank/DDBJ whole genome shotgun (WGS) entry which is preliminary data.</text>
</comment>
<evidence type="ECO:0000256" key="6">
    <source>
        <dbReference type="ARBA" id="ARBA00023136"/>
    </source>
</evidence>
<name>A0AAE3R7M5_9BACT</name>
<proteinExistence type="inferred from homology"/>
<evidence type="ECO:0000256" key="7">
    <source>
        <dbReference type="ARBA" id="ARBA00023237"/>
    </source>
</evidence>
<evidence type="ECO:0000313" key="9">
    <source>
        <dbReference type="Proteomes" id="UP001232063"/>
    </source>
</evidence>
<dbReference type="InterPro" id="IPR051906">
    <property type="entry name" value="TolC-like"/>
</dbReference>
<dbReference type="Proteomes" id="UP001232063">
    <property type="component" value="Unassembled WGS sequence"/>
</dbReference>
<sequence>MKTILRLLFTFTGFPFTVGRWQLTIASLLLVSVASQAQTSYSLQQAIEYALQNSTTVKNAQLDIETANARIGETRSIGLPQISGQAQLQHNFRIQQSIFDGRANNPFSGLATGSDPLAQHIYNDLIGKNENLTTYTPAPAPPPNPDTITTFAFGMKNNAGVSLTASQLLFNGSYFVGLQAAKAYRQFSEKSLTSAKITVVENVTKAYYGVLVNQEQYDLVKVNVDRIEKLLNETREFNKNGFVEKIDVDRIEVQTNNLKVQLQNIERLLNLTMNALKYQMNMPLNENIVLTEKLADLTNTTFSPVASETVNYEQRIEYTLLQQQKQLNLLDLKNIQSGRYPTLGASFTTGYNPAATRLRDITQSDRWINYSFLAFQLNVPIFGGLGKNYQAQQKKIAVKKTENDLVQFKKAVDFQVQQSNVTLQNALESLKMQKRNLDLAQEIVRVTRIKYQQGVGSNIEVINAEASLKEAQTNYYAALYDALIAKVDLDKATGDLYKAQ</sequence>
<dbReference type="PANTHER" id="PTHR30026">
    <property type="entry name" value="OUTER MEMBRANE PROTEIN TOLC"/>
    <property type="match status" value="1"/>
</dbReference>
<gene>
    <name evidence="8" type="ORF">QNI22_16415</name>
</gene>